<dbReference type="EMBL" id="CAKKNE010000005">
    <property type="protein sequence ID" value="CAH0377539.1"/>
    <property type="molecule type" value="Genomic_DNA"/>
</dbReference>
<evidence type="ECO:0000313" key="1">
    <source>
        <dbReference type="EMBL" id="CAH0377539.1"/>
    </source>
</evidence>
<dbReference type="AlphaFoldDB" id="A0A8J2T133"/>
<evidence type="ECO:0000313" key="2">
    <source>
        <dbReference type="Proteomes" id="UP000789595"/>
    </source>
</evidence>
<name>A0A8J2T133_9STRA</name>
<gene>
    <name evidence="1" type="ORF">PECAL_5P20750</name>
</gene>
<dbReference type="Proteomes" id="UP000789595">
    <property type="component" value="Unassembled WGS sequence"/>
</dbReference>
<proteinExistence type="predicted"/>
<protein>
    <submittedName>
        <fullName evidence="1">Uncharacterized protein</fullName>
    </submittedName>
</protein>
<comment type="caution">
    <text evidence="1">The sequence shown here is derived from an EMBL/GenBank/DDBJ whole genome shotgun (WGS) entry which is preliminary data.</text>
</comment>
<organism evidence="1 2">
    <name type="scientific">Pelagomonas calceolata</name>
    <dbReference type="NCBI Taxonomy" id="35677"/>
    <lineage>
        <taxon>Eukaryota</taxon>
        <taxon>Sar</taxon>
        <taxon>Stramenopiles</taxon>
        <taxon>Ochrophyta</taxon>
        <taxon>Pelagophyceae</taxon>
        <taxon>Pelagomonadales</taxon>
        <taxon>Pelagomonadaceae</taxon>
        <taxon>Pelagomonas</taxon>
    </lineage>
</organism>
<accession>A0A8J2T133</accession>
<sequence>HLLQHELLDLPLEVRVREKFADVLLEVLRRVVEEFRHEQPDGAAQLGVLPDVLLVLLAQLLLGRGERGLVLLREEAVGHRLDGGELRSSVTGPTAWLVRRRALRLLASGGAGLGQPRPAFRCCV</sequence>
<reference evidence="1" key="1">
    <citation type="submission" date="2021-11" db="EMBL/GenBank/DDBJ databases">
        <authorList>
            <consortium name="Genoscope - CEA"/>
            <person name="William W."/>
        </authorList>
    </citation>
    <scope>NUCLEOTIDE SEQUENCE</scope>
</reference>
<feature type="non-terminal residue" evidence="1">
    <location>
        <position position="1"/>
    </location>
</feature>
<keyword evidence="2" id="KW-1185">Reference proteome</keyword>